<evidence type="ECO:0000256" key="15">
    <source>
        <dbReference type="ARBA" id="ARBA00023136"/>
    </source>
</evidence>
<dbReference type="PRINTS" id="PR00344">
    <property type="entry name" value="BCTRLSENSOR"/>
</dbReference>
<dbReference type="SUPFAM" id="SSF55785">
    <property type="entry name" value="PYP-like sensor domain (PAS domain)"/>
    <property type="match status" value="1"/>
</dbReference>
<evidence type="ECO:0000259" key="22">
    <source>
        <dbReference type="PROSITE" id="PS50109"/>
    </source>
</evidence>
<evidence type="ECO:0000256" key="13">
    <source>
        <dbReference type="ARBA" id="ARBA00023012"/>
    </source>
</evidence>
<evidence type="ECO:0000256" key="21">
    <source>
        <dbReference type="SAM" id="Phobius"/>
    </source>
</evidence>
<evidence type="ECO:0000256" key="2">
    <source>
        <dbReference type="ARBA" id="ARBA00004651"/>
    </source>
</evidence>
<evidence type="ECO:0000313" key="28">
    <source>
        <dbReference type="Proteomes" id="UP000440498"/>
    </source>
</evidence>
<dbReference type="InterPro" id="IPR004358">
    <property type="entry name" value="Sig_transdc_His_kin-like_C"/>
</dbReference>
<dbReference type="PROSITE" id="PS50109">
    <property type="entry name" value="HIS_KIN"/>
    <property type="match status" value="1"/>
</dbReference>
<evidence type="ECO:0000256" key="12">
    <source>
        <dbReference type="ARBA" id="ARBA00022989"/>
    </source>
</evidence>
<dbReference type="Pfam" id="PF00512">
    <property type="entry name" value="HisKA"/>
    <property type="match status" value="1"/>
</dbReference>
<dbReference type="RefSeq" id="WP_152840085.1">
    <property type="nucleotide sequence ID" value="NZ_WHUG01000010.1"/>
</dbReference>
<dbReference type="EMBL" id="WHUG01000010">
    <property type="protein sequence ID" value="MQA40784.1"/>
    <property type="molecule type" value="Genomic_DNA"/>
</dbReference>
<feature type="domain" description="Histidine kinase" evidence="22">
    <location>
        <begin position="503"/>
        <end position="724"/>
    </location>
</feature>
<name>A0A6A7N6Q1_9BURK</name>
<proteinExistence type="predicted"/>
<evidence type="ECO:0000256" key="20">
    <source>
        <dbReference type="PROSITE-ProRule" id="PRU00169"/>
    </source>
</evidence>
<feature type="domain" description="HPt" evidence="26">
    <location>
        <begin position="950"/>
        <end position="1043"/>
    </location>
</feature>
<dbReference type="SMART" id="SM00448">
    <property type="entry name" value="REC"/>
    <property type="match status" value="1"/>
</dbReference>
<evidence type="ECO:0000256" key="4">
    <source>
        <dbReference type="ARBA" id="ARBA00022475"/>
    </source>
</evidence>
<dbReference type="PANTHER" id="PTHR45339:SF1">
    <property type="entry name" value="HYBRID SIGNAL TRANSDUCTION HISTIDINE KINASE J"/>
    <property type="match status" value="1"/>
</dbReference>
<evidence type="ECO:0000256" key="16">
    <source>
        <dbReference type="ARBA" id="ARBA00023306"/>
    </source>
</evidence>
<keyword evidence="10" id="KW-0418">Kinase</keyword>
<evidence type="ECO:0000256" key="17">
    <source>
        <dbReference type="ARBA" id="ARBA00058004"/>
    </source>
</evidence>
<dbReference type="CDD" id="cd00082">
    <property type="entry name" value="HisKA"/>
    <property type="match status" value="1"/>
</dbReference>
<dbReference type="InterPro" id="IPR042240">
    <property type="entry name" value="CHASE_sf"/>
</dbReference>
<evidence type="ECO:0000256" key="5">
    <source>
        <dbReference type="ARBA" id="ARBA00022553"/>
    </source>
</evidence>
<dbReference type="InterPro" id="IPR000014">
    <property type="entry name" value="PAS"/>
</dbReference>
<feature type="modified residue" description="Phosphohistidine" evidence="19">
    <location>
        <position position="989"/>
    </location>
</feature>
<gene>
    <name evidence="27" type="ORF">GEV02_21845</name>
</gene>
<dbReference type="InterPro" id="IPR036097">
    <property type="entry name" value="HisK_dim/P_sf"/>
</dbReference>
<evidence type="ECO:0000256" key="10">
    <source>
        <dbReference type="ARBA" id="ARBA00022777"/>
    </source>
</evidence>
<dbReference type="SUPFAM" id="SSF47226">
    <property type="entry name" value="Histidine-containing phosphotransfer domain, HPT domain"/>
    <property type="match status" value="1"/>
</dbReference>
<dbReference type="Pfam" id="PF00072">
    <property type="entry name" value="Response_reg"/>
    <property type="match status" value="1"/>
</dbReference>
<evidence type="ECO:0000256" key="3">
    <source>
        <dbReference type="ARBA" id="ARBA00012438"/>
    </source>
</evidence>
<evidence type="ECO:0000259" key="23">
    <source>
        <dbReference type="PROSITE" id="PS50110"/>
    </source>
</evidence>
<dbReference type="Gene3D" id="3.40.50.2300">
    <property type="match status" value="1"/>
</dbReference>
<keyword evidence="12 21" id="KW-1133">Transmembrane helix</keyword>
<evidence type="ECO:0000259" key="26">
    <source>
        <dbReference type="PROSITE" id="PS50894"/>
    </source>
</evidence>
<evidence type="ECO:0000256" key="8">
    <source>
        <dbReference type="ARBA" id="ARBA00022729"/>
    </source>
</evidence>
<dbReference type="PROSITE" id="PS50112">
    <property type="entry name" value="PAS"/>
    <property type="match status" value="1"/>
</dbReference>
<keyword evidence="14" id="KW-0843">Virulence</keyword>
<dbReference type="Gene3D" id="3.30.450.20">
    <property type="entry name" value="PAS domain"/>
    <property type="match status" value="1"/>
</dbReference>
<dbReference type="Pfam" id="PF01627">
    <property type="entry name" value="Hpt"/>
    <property type="match status" value="1"/>
</dbReference>
<dbReference type="Pfam" id="PF08448">
    <property type="entry name" value="PAS_4"/>
    <property type="match status" value="1"/>
</dbReference>
<dbReference type="GO" id="GO:0005886">
    <property type="term" value="C:plasma membrane"/>
    <property type="evidence" value="ECO:0007669"/>
    <property type="project" value="UniProtKB-SubCell"/>
</dbReference>
<dbReference type="InterPro" id="IPR003594">
    <property type="entry name" value="HATPase_dom"/>
</dbReference>
<dbReference type="SUPFAM" id="SSF55874">
    <property type="entry name" value="ATPase domain of HSP90 chaperone/DNA topoisomerase II/histidine kinase"/>
    <property type="match status" value="1"/>
</dbReference>
<feature type="domain" description="CHASE" evidence="25">
    <location>
        <begin position="80"/>
        <end position="253"/>
    </location>
</feature>
<dbReference type="CDD" id="cd16922">
    <property type="entry name" value="HATPase_EvgS-ArcB-TorS-like"/>
    <property type="match status" value="1"/>
</dbReference>
<dbReference type="SMART" id="SM01079">
    <property type="entry name" value="CHASE"/>
    <property type="match status" value="1"/>
</dbReference>
<dbReference type="Gene3D" id="1.20.120.160">
    <property type="entry name" value="HPT domain"/>
    <property type="match status" value="1"/>
</dbReference>
<dbReference type="InterPro" id="IPR011006">
    <property type="entry name" value="CheY-like_superfamily"/>
</dbReference>
<keyword evidence="5 20" id="KW-0597">Phosphoprotein</keyword>
<evidence type="ECO:0000256" key="9">
    <source>
        <dbReference type="ARBA" id="ARBA00022741"/>
    </source>
</evidence>
<comment type="subcellular location">
    <subcellularLocation>
        <location evidence="2">Cell membrane</location>
        <topology evidence="2">Multi-pass membrane protein</topology>
    </subcellularLocation>
</comment>
<keyword evidence="4" id="KW-1003">Cell membrane</keyword>
<keyword evidence="28" id="KW-1185">Reference proteome</keyword>
<dbReference type="SUPFAM" id="SSF47384">
    <property type="entry name" value="Homodimeric domain of signal transducing histidine kinase"/>
    <property type="match status" value="1"/>
</dbReference>
<keyword evidence="11" id="KW-0067">ATP-binding</keyword>
<keyword evidence="15 21" id="KW-0472">Membrane</keyword>
<evidence type="ECO:0000259" key="25">
    <source>
        <dbReference type="PROSITE" id="PS50839"/>
    </source>
</evidence>
<dbReference type="InterPro" id="IPR006189">
    <property type="entry name" value="CHASE_dom"/>
</dbReference>
<feature type="domain" description="PAS" evidence="24">
    <location>
        <begin position="368"/>
        <end position="413"/>
    </location>
</feature>
<dbReference type="CDD" id="cd17546">
    <property type="entry name" value="REC_hyHK_CKI1_RcsC-like"/>
    <property type="match status" value="1"/>
</dbReference>
<dbReference type="SUPFAM" id="SSF52172">
    <property type="entry name" value="CheY-like"/>
    <property type="match status" value="1"/>
</dbReference>
<dbReference type="InterPro" id="IPR036641">
    <property type="entry name" value="HPT_dom_sf"/>
</dbReference>
<dbReference type="FunFam" id="3.30.565.10:FF:000010">
    <property type="entry name" value="Sensor histidine kinase RcsC"/>
    <property type="match status" value="1"/>
</dbReference>
<evidence type="ECO:0000256" key="14">
    <source>
        <dbReference type="ARBA" id="ARBA00023026"/>
    </source>
</evidence>
<keyword evidence="7 21" id="KW-0812">Transmembrane</keyword>
<organism evidence="27 28">
    <name type="scientific">Rugamonas aquatica</name>
    <dbReference type="NCBI Taxonomy" id="2743357"/>
    <lineage>
        <taxon>Bacteria</taxon>
        <taxon>Pseudomonadati</taxon>
        <taxon>Pseudomonadota</taxon>
        <taxon>Betaproteobacteria</taxon>
        <taxon>Burkholderiales</taxon>
        <taxon>Oxalobacteraceae</taxon>
        <taxon>Telluria group</taxon>
        <taxon>Rugamonas</taxon>
    </lineage>
</organism>
<dbReference type="InterPro" id="IPR003661">
    <property type="entry name" value="HisK_dim/P_dom"/>
</dbReference>
<feature type="transmembrane region" description="Helical" evidence="21">
    <location>
        <begin position="335"/>
        <end position="359"/>
    </location>
</feature>
<evidence type="ECO:0000256" key="19">
    <source>
        <dbReference type="PROSITE-ProRule" id="PRU00110"/>
    </source>
</evidence>
<sequence>MLKSGNATQAVRKPRLLFWLAGGALALAVGAALYGVAAKAVDDDARQRFENLARSTQYGISARIKSYSDVTRGLVALFQTSDDLTRLQFHQYVASLEIPRHFPAIEAVTWAPLVTDEQRDAFVARVRADRSLSPQGYPNFDIKPPGRRPHYAVLTYLEPASMVDEKMGVDVVVNPVIDKLVAASRDSGQVSASGQPIVIQRPTPHIGLGIRLPVYRRNMPVADVAGRRAAYLGSVGIGFSVPKLVQGAIDEMTVRQVHLMLYADGSKEVEQRRLVIEHNDRLLFNDNGTMKAEAIPVSLRADYFESVLPLDFNGSLWKAQFQVRKSELLTGFDLYFPWIAGLTGFAGTMLLYGYFFVLYSSRRRALKQGVLLDTVLNNVDAHVYMKDQKRRYIYVNAKMADSMGLPVEDIVGKLDRELMPTAVADAAWAQERPVFADNVKRSGETQYVGRDGVVQHQWTVKVPVEMDRAVTAVIGLSTDVTELHRLKEEADTANQAKSDFLSNMSHEIRTPMNSIIGMAHLALKSVTHPKQRDYLQKIYHSGQHLLGIINDILDFSKIEAGKMDLEVLDFSLDVLLSNMSSQLGESAAAKGLELVYEIWPGLSQQLRGDPLRLEQVLLNFTSNAIKFSENGKVFVRARPLEERDGHIVVRFEVEDSGIGMSPEQLEQLFQSFHQADTSTTRRYGGTGLGLVISKQLAELMGGGVGVDSRPGAGSTFWFTARLDKGVSMLQPSDDSVQPDVLDSIRGASILLVEDNIFSQQVGQELLEDAGATVCVANNGKEAIDLLLKERFDCVLMDVQMPVMDGYETTRLIRAHPKLSATLIIAMTANAGRDDQERCLSAGMDEFVTKPIAPKLLFNMLSKWMSQRARAAGLARPLAPPPPSYFTMADGAAVTAPLQPQMQTMVSGLPPLTVRVEASAPATHTAPAALAEPEEAELFDVAALAQTFGGKADKMRKYALLFLESARDGLLEVDAALAREDLVQLSELGHRIKSSARAVGAMRFGNLCLALEKVRHDADCANARQLVAQMHAMLEVLNERMEQELLAYDPG</sequence>
<dbReference type="InterPro" id="IPR005467">
    <property type="entry name" value="His_kinase_dom"/>
</dbReference>
<dbReference type="FunFam" id="1.10.287.130:FF:000038">
    <property type="entry name" value="Sensory transduction histidine kinase"/>
    <property type="match status" value="1"/>
</dbReference>
<evidence type="ECO:0000256" key="6">
    <source>
        <dbReference type="ARBA" id="ARBA00022679"/>
    </source>
</evidence>
<dbReference type="PANTHER" id="PTHR45339">
    <property type="entry name" value="HYBRID SIGNAL TRANSDUCTION HISTIDINE KINASE J"/>
    <property type="match status" value="1"/>
</dbReference>
<dbReference type="InterPro" id="IPR008207">
    <property type="entry name" value="Sig_transdc_His_kin_Hpt_dom"/>
</dbReference>
<reference evidence="27 28" key="1">
    <citation type="submission" date="2019-10" db="EMBL/GenBank/DDBJ databases">
        <title>Two novel species isolated from a subtropical stream in China.</title>
        <authorList>
            <person name="Lu H."/>
        </authorList>
    </citation>
    <scope>NUCLEOTIDE SEQUENCE [LARGE SCALE GENOMIC DNA]</scope>
    <source>
        <strain evidence="27 28">FT29W</strain>
    </source>
</reference>
<dbReference type="Gene3D" id="3.30.450.350">
    <property type="entry name" value="CHASE domain"/>
    <property type="match status" value="1"/>
</dbReference>
<keyword evidence="16" id="KW-0131">Cell cycle</keyword>
<evidence type="ECO:0000313" key="27">
    <source>
        <dbReference type="EMBL" id="MQA40784.1"/>
    </source>
</evidence>
<evidence type="ECO:0000259" key="24">
    <source>
        <dbReference type="PROSITE" id="PS50112"/>
    </source>
</evidence>
<keyword evidence="8" id="KW-0732">Signal</keyword>
<comment type="caution">
    <text evidence="27">The sequence shown here is derived from an EMBL/GenBank/DDBJ whole genome shotgun (WGS) entry which is preliminary data.</text>
</comment>
<dbReference type="SMART" id="SM00388">
    <property type="entry name" value="HisKA"/>
    <property type="match status" value="1"/>
</dbReference>
<keyword evidence="13" id="KW-0902">Two-component regulatory system</keyword>
<protein>
    <recommendedName>
        <fullName evidence="18">Virulence sensor protein BvgS</fullName>
        <ecNumber evidence="3">2.7.13.3</ecNumber>
    </recommendedName>
</protein>
<keyword evidence="6" id="KW-0808">Transferase</keyword>
<comment type="catalytic activity">
    <reaction evidence="1">
        <text>ATP + protein L-histidine = ADP + protein N-phospho-L-histidine.</text>
        <dbReference type="EC" id="2.7.13.3"/>
    </reaction>
</comment>
<dbReference type="InterPro" id="IPR035965">
    <property type="entry name" value="PAS-like_dom_sf"/>
</dbReference>
<feature type="domain" description="Response regulatory" evidence="23">
    <location>
        <begin position="748"/>
        <end position="864"/>
    </location>
</feature>
<feature type="modified residue" description="4-aspartylphosphate" evidence="20">
    <location>
        <position position="797"/>
    </location>
</feature>
<dbReference type="PROSITE" id="PS50839">
    <property type="entry name" value="CHASE"/>
    <property type="match status" value="1"/>
</dbReference>
<evidence type="ECO:0000256" key="1">
    <source>
        <dbReference type="ARBA" id="ARBA00000085"/>
    </source>
</evidence>
<comment type="function">
    <text evidence="17">Member of the two-component regulatory system BvgS/BvgA. Phosphorylates BvgA via a four-step phosphorelay in response to environmental signals.</text>
</comment>
<dbReference type="PROSITE" id="PS50894">
    <property type="entry name" value="HPT"/>
    <property type="match status" value="1"/>
</dbReference>
<dbReference type="GO" id="GO:0005524">
    <property type="term" value="F:ATP binding"/>
    <property type="evidence" value="ECO:0007669"/>
    <property type="project" value="UniProtKB-KW"/>
</dbReference>
<dbReference type="Proteomes" id="UP000440498">
    <property type="component" value="Unassembled WGS sequence"/>
</dbReference>
<dbReference type="Pfam" id="PF03924">
    <property type="entry name" value="CHASE"/>
    <property type="match status" value="1"/>
</dbReference>
<dbReference type="InterPro" id="IPR001789">
    <property type="entry name" value="Sig_transdc_resp-reg_receiver"/>
</dbReference>
<evidence type="ECO:0000256" key="7">
    <source>
        <dbReference type="ARBA" id="ARBA00022692"/>
    </source>
</evidence>
<dbReference type="PROSITE" id="PS50110">
    <property type="entry name" value="RESPONSE_REGULATORY"/>
    <property type="match status" value="1"/>
</dbReference>
<dbReference type="GO" id="GO:0000155">
    <property type="term" value="F:phosphorelay sensor kinase activity"/>
    <property type="evidence" value="ECO:0007669"/>
    <property type="project" value="InterPro"/>
</dbReference>
<dbReference type="Gene3D" id="1.10.287.130">
    <property type="match status" value="1"/>
</dbReference>
<evidence type="ECO:0000256" key="11">
    <source>
        <dbReference type="ARBA" id="ARBA00022840"/>
    </source>
</evidence>
<dbReference type="Gene3D" id="3.30.565.10">
    <property type="entry name" value="Histidine kinase-like ATPase, C-terminal domain"/>
    <property type="match status" value="1"/>
</dbReference>
<keyword evidence="9" id="KW-0547">Nucleotide-binding</keyword>
<dbReference type="SMART" id="SM00073">
    <property type="entry name" value="HPT"/>
    <property type="match status" value="1"/>
</dbReference>
<dbReference type="InterPro" id="IPR036890">
    <property type="entry name" value="HATPase_C_sf"/>
</dbReference>
<dbReference type="Pfam" id="PF02518">
    <property type="entry name" value="HATPase_c"/>
    <property type="match status" value="1"/>
</dbReference>
<dbReference type="InterPro" id="IPR013656">
    <property type="entry name" value="PAS_4"/>
</dbReference>
<dbReference type="EC" id="2.7.13.3" evidence="3"/>
<dbReference type="SMART" id="SM00387">
    <property type="entry name" value="HATPase_c"/>
    <property type="match status" value="1"/>
</dbReference>
<dbReference type="AlphaFoldDB" id="A0A6A7N6Q1"/>
<evidence type="ECO:0000256" key="18">
    <source>
        <dbReference type="ARBA" id="ARBA00070152"/>
    </source>
</evidence>
<accession>A0A6A7N6Q1</accession>